<protein>
    <submittedName>
        <fullName evidence="8">8-oxo-dGTP pyrophosphatase MutT (NUDIX family)</fullName>
    </submittedName>
</protein>
<evidence type="ECO:0000256" key="6">
    <source>
        <dbReference type="ARBA" id="ARBA00023211"/>
    </source>
</evidence>
<dbReference type="Gene3D" id="3.90.79.10">
    <property type="entry name" value="Nucleoside Triphosphate Pyrophosphohydrolase"/>
    <property type="match status" value="2"/>
</dbReference>
<dbReference type="PANTHER" id="PTHR12318">
    <property type="entry name" value="TESTOSTERONE-REGULATED PROTEIN RP2"/>
    <property type="match status" value="1"/>
</dbReference>
<keyword evidence="4" id="KW-0378">Hydrolase</keyword>
<evidence type="ECO:0000256" key="5">
    <source>
        <dbReference type="ARBA" id="ARBA00022842"/>
    </source>
</evidence>
<comment type="cofactor">
    <cofactor evidence="1">
        <name>Mn(2+)</name>
        <dbReference type="ChEBI" id="CHEBI:29035"/>
    </cofactor>
</comment>
<keyword evidence="9" id="KW-1185">Reference proteome</keyword>
<sequence length="237" mass="25442">MSVPAAPQLAATLLLVRDDPFEVLMIRRRAGDSFGSALVFPGGVVDPGDWEEEWIGRLAGGEGLPAEQRALRIAAIRETYEEAGVIAAAQGPVACAIGMGFGDALGAALLKLDALVPFGHWITPVIVARRFDTHFFLCAVSRDVEAACDGVEAIALEWARPADLLARAEAGEQSLLFPTRMNLARLAESRSAAEALEAARRRPIVPVLVEIERRADGILHRLPPDAGYALSEFFTPH</sequence>
<dbReference type="PROSITE" id="PS51462">
    <property type="entry name" value="NUDIX"/>
    <property type="match status" value="1"/>
</dbReference>
<proteinExistence type="predicted"/>
<dbReference type="CDD" id="cd18870">
    <property type="entry name" value="NUDIX_AcylCoAdiphos_Nudt19"/>
    <property type="match status" value="1"/>
</dbReference>
<keyword evidence="6" id="KW-0464">Manganese</keyword>
<evidence type="ECO:0000313" key="9">
    <source>
        <dbReference type="Proteomes" id="UP000727456"/>
    </source>
</evidence>
<evidence type="ECO:0000256" key="3">
    <source>
        <dbReference type="ARBA" id="ARBA00022723"/>
    </source>
</evidence>
<dbReference type="Proteomes" id="UP000727456">
    <property type="component" value="Unassembled WGS sequence"/>
</dbReference>
<comment type="caution">
    <text evidence="8">The sequence shown here is derived from an EMBL/GenBank/DDBJ whole genome shotgun (WGS) entry which is preliminary data.</text>
</comment>
<reference evidence="8 9" key="1">
    <citation type="submission" date="2020-03" db="EMBL/GenBank/DDBJ databases">
        <title>Genomic Encyclopedia of Type Strains, Phase III (KMG-III): the genomes of soil and plant-associated and newly described type strains.</title>
        <authorList>
            <person name="Whitman W."/>
        </authorList>
    </citation>
    <scope>NUCLEOTIDE SEQUENCE [LARGE SCALE GENOMIC DNA]</scope>
    <source>
        <strain evidence="8 9">CECT 8804</strain>
    </source>
</reference>
<dbReference type="RefSeq" id="WP_167072221.1">
    <property type="nucleotide sequence ID" value="NZ_JAAOZC010000002.1"/>
</dbReference>
<dbReference type="SUPFAM" id="SSF55811">
    <property type="entry name" value="Nudix"/>
    <property type="match status" value="1"/>
</dbReference>
<evidence type="ECO:0000256" key="2">
    <source>
        <dbReference type="ARBA" id="ARBA00001946"/>
    </source>
</evidence>
<dbReference type="Pfam" id="PF00293">
    <property type="entry name" value="NUDIX"/>
    <property type="match status" value="1"/>
</dbReference>
<name>A0ABX0TRI7_9SPHN</name>
<organism evidence="8 9">
    <name type="scientific">Sphingomonas vulcanisoli</name>
    <dbReference type="NCBI Taxonomy" id="1658060"/>
    <lineage>
        <taxon>Bacteria</taxon>
        <taxon>Pseudomonadati</taxon>
        <taxon>Pseudomonadota</taxon>
        <taxon>Alphaproteobacteria</taxon>
        <taxon>Sphingomonadales</taxon>
        <taxon>Sphingomonadaceae</taxon>
        <taxon>Sphingomonas</taxon>
    </lineage>
</organism>
<evidence type="ECO:0000256" key="4">
    <source>
        <dbReference type="ARBA" id="ARBA00022801"/>
    </source>
</evidence>
<dbReference type="InterPro" id="IPR000086">
    <property type="entry name" value="NUDIX_hydrolase_dom"/>
</dbReference>
<dbReference type="InterPro" id="IPR015797">
    <property type="entry name" value="NUDIX_hydrolase-like_dom_sf"/>
</dbReference>
<comment type="cofactor">
    <cofactor evidence="2">
        <name>Mg(2+)</name>
        <dbReference type="ChEBI" id="CHEBI:18420"/>
    </cofactor>
</comment>
<evidence type="ECO:0000256" key="1">
    <source>
        <dbReference type="ARBA" id="ARBA00001936"/>
    </source>
</evidence>
<gene>
    <name evidence="8" type="ORF">FHS31_000945</name>
</gene>
<dbReference type="EMBL" id="JAAOZC010000002">
    <property type="protein sequence ID" value="NIJ07349.1"/>
    <property type="molecule type" value="Genomic_DNA"/>
</dbReference>
<keyword evidence="5" id="KW-0460">Magnesium</keyword>
<keyword evidence="3" id="KW-0479">Metal-binding</keyword>
<evidence type="ECO:0000313" key="8">
    <source>
        <dbReference type="EMBL" id="NIJ07349.1"/>
    </source>
</evidence>
<dbReference type="InterPro" id="IPR039121">
    <property type="entry name" value="NUDT19"/>
</dbReference>
<accession>A0ABX0TRI7</accession>
<dbReference type="PANTHER" id="PTHR12318:SF0">
    <property type="entry name" value="ACYL-COENZYME A DIPHOSPHATASE NUDT19"/>
    <property type="match status" value="1"/>
</dbReference>
<evidence type="ECO:0000259" key="7">
    <source>
        <dbReference type="PROSITE" id="PS51462"/>
    </source>
</evidence>
<feature type="domain" description="Nudix hydrolase" evidence="7">
    <location>
        <begin position="6"/>
        <end position="181"/>
    </location>
</feature>